<protein>
    <submittedName>
        <fullName evidence="1">Uncharacterized protein</fullName>
    </submittedName>
</protein>
<proteinExistence type="predicted"/>
<gene>
    <name evidence="1" type="ORF">FA95DRAFT_1567575</name>
</gene>
<keyword evidence="2" id="KW-1185">Reference proteome</keyword>
<sequence>MQASCAARMIALAALGASSSLATRCSARRFRVPRCPGPLLLHDIRVHQRACPPAEEAIVQAVAKGIVVGERKASAVVELDGWIGTPGERIRDNAPVEQRET</sequence>
<reference evidence="1" key="2">
    <citation type="journal article" date="2022" name="New Phytol.">
        <title>Evolutionary transition to the ectomycorrhizal habit in the genomes of a hyperdiverse lineage of mushroom-forming fungi.</title>
        <authorList>
            <person name="Looney B."/>
            <person name="Miyauchi S."/>
            <person name="Morin E."/>
            <person name="Drula E."/>
            <person name="Courty P.E."/>
            <person name="Kohler A."/>
            <person name="Kuo A."/>
            <person name="LaButti K."/>
            <person name="Pangilinan J."/>
            <person name="Lipzen A."/>
            <person name="Riley R."/>
            <person name="Andreopoulos W."/>
            <person name="He G."/>
            <person name="Johnson J."/>
            <person name="Nolan M."/>
            <person name="Tritt A."/>
            <person name="Barry K.W."/>
            <person name="Grigoriev I.V."/>
            <person name="Nagy L.G."/>
            <person name="Hibbett D."/>
            <person name="Henrissat B."/>
            <person name="Matheny P.B."/>
            <person name="Labbe J."/>
            <person name="Martin F.M."/>
        </authorList>
    </citation>
    <scope>NUCLEOTIDE SEQUENCE</scope>
    <source>
        <strain evidence="1">FP105234-sp</strain>
    </source>
</reference>
<name>A0ACB8R416_9AGAM</name>
<dbReference type="EMBL" id="MU276425">
    <property type="protein sequence ID" value="KAI0038733.1"/>
    <property type="molecule type" value="Genomic_DNA"/>
</dbReference>
<accession>A0ACB8R416</accession>
<comment type="caution">
    <text evidence="1">The sequence shown here is derived from an EMBL/GenBank/DDBJ whole genome shotgun (WGS) entry which is preliminary data.</text>
</comment>
<dbReference type="Proteomes" id="UP000814033">
    <property type="component" value="Unassembled WGS sequence"/>
</dbReference>
<evidence type="ECO:0000313" key="2">
    <source>
        <dbReference type="Proteomes" id="UP000814033"/>
    </source>
</evidence>
<organism evidence="1 2">
    <name type="scientific">Auriscalpium vulgare</name>
    <dbReference type="NCBI Taxonomy" id="40419"/>
    <lineage>
        <taxon>Eukaryota</taxon>
        <taxon>Fungi</taxon>
        <taxon>Dikarya</taxon>
        <taxon>Basidiomycota</taxon>
        <taxon>Agaricomycotina</taxon>
        <taxon>Agaricomycetes</taxon>
        <taxon>Russulales</taxon>
        <taxon>Auriscalpiaceae</taxon>
        <taxon>Auriscalpium</taxon>
    </lineage>
</organism>
<evidence type="ECO:0000313" key="1">
    <source>
        <dbReference type="EMBL" id="KAI0038733.1"/>
    </source>
</evidence>
<reference evidence="1" key="1">
    <citation type="submission" date="2021-02" db="EMBL/GenBank/DDBJ databases">
        <authorList>
            <consortium name="DOE Joint Genome Institute"/>
            <person name="Ahrendt S."/>
            <person name="Looney B.P."/>
            <person name="Miyauchi S."/>
            <person name="Morin E."/>
            <person name="Drula E."/>
            <person name="Courty P.E."/>
            <person name="Chicoki N."/>
            <person name="Fauchery L."/>
            <person name="Kohler A."/>
            <person name="Kuo A."/>
            <person name="Labutti K."/>
            <person name="Pangilinan J."/>
            <person name="Lipzen A."/>
            <person name="Riley R."/>
            <person name="Andreopoulos W."/>
            <person name="He G."/>
            <person name="Johnson J."/>
            <person name="Barry K.W."/>
            <person name="Grigoriev I.V."/>
            <person name="Nagy L."/>
            <person name="Hibbett D."/>
            <person name="Henrissat B."/>
            <person name="Matheny P.B."/>
            <person name="Labbe J."/>
            <person name="Martin F."/>
        </authorList>
    </citation>
    <scope>NUCLEOTIDE SEQUENCE</scope>
    <source>
        <strain evidence="1">FP105234-sp</strain>
    </source>
</reference>